<dbReference type="PANTHER" id="PTHR33768">
    <property type="entry name" value="MIP11318P"/>
    <property type="match status" value="1"/>
</dbReference>
<name>A0A6J0BV00_NEOLC</name>
<sequence>MQSTKSCHEFVTPCQRKTYEYHRARVKSATSVVDVVPPKVRPHIKFDAKKRQLEAERQARIVRDNFILLKKLQSIMHGNKKSKIHMK</sequence>
<dbReference type="Pfam" id="PF13879">
    <property type="entry name" value="Hmw_CFAP97"/>
    <property type="match status" value="1"/>
</dbReference>
<dbReference type="InterPro" id="IPR038792">
    <property type="entry name" value="CFAP97D1/2"/>
</dbReference>
<dbReference type="InterPro" id="IPR029488">
    <property type="entry name" value="Hmw/CFAP97"/>
</dbReference>
<evidence type="ECO:0000256" key="1">
    <source>
        <dbReference type="ARBA" id="ARBA00008315"/>
    </source>
</evidence>
<protein>
    <submittedName>
        <fullName evidence="3">Uncharacterized protein CFAP97D2-like</fullName>
    </submittedName>
</protein>
<keyword evidence="2" id="KW-1185">Reference proteome</keyword>
<comment type="similarity">
    <text evidence="1">Belongs to the CFAP97 family.</text>
</comment>
<evidence type="ECO:0000313" key="2">
    <source>
        <dbReference type="Proteomes" id="UP000829291"/>
    </source>
</evidence>
<organism evidence="3">
    <name type="scientific">Neodiprion lecontei</name>
    <name type="common">Redheaded pine sawfly</name>
    <dbReference type="NCBI Taxonomy" id="441921"/>
    <lineage>
        <taxon>Eukaryota</taxon>
        <taxon>Metazoa</taxon>
        <taxon>Ecdysozoa</taxon>
        <taxon>Arthropoda</taxon>
        <taxon>Hexapoda</taxon>
        <taxon>Insecta</taxon>
        <taxon>Pterygota</taxon>
        <taxon>Neoptera</taxon>
        <taxon>Endopterygota</taxon>
        <taxon>Hymenoptera</taxon>
        <taxon>Tenthredinoidea</taxon>
        <taxon>Diprionidae</taxon>
        <taxon>Diprioninae</taxon>
        <taxon>Neodiprion</taxon>
    </lineage>
</organism>
<evidence type="ECO:0000313" key="3">
    <source>
        <dbReference type="RefSeq" id="XP_015518072.1"/>
    </source>
</evidence>
<dbReference type="OrthoDB" id="2163395at2759"/>
<dbReference type="RefSeq" id="XP_015518072.1">
    <property type="nucleotide sequence ID" value="XM_015662586.2"/>
</dbReference>
<reference evidence="3" key="1">
    <citation type="submission" date="2025-08" db="UniProtKB">
        <authorList>
            <consortium name="RefSeq"/>
        </authorList>
    </citation>
    <scope>IDENTIFICATION</scope>
    <source>
        <tissue evidence="3">Thorax and Abdomen</tissue>
    </source>
</reference>
<gene>
    <name evidence="3" type="primary">LOC107223024</name>
</gene>
<accession>A0A6J0BV00</accession>
<proteinExistence type="inferred from homology"/>
<dbReference type="Proteomes" id="UP000829291">
    <property type="component" value="Chromosome 5"/>
</dbReference>
<dbReference type="AlphaFoldDB" id="A0A6J0BV00"/>
<dbReference type="KEGG" id="nlo:107223024"/>
<dbReference type="PANTHER" id="PTHR33768:SF3">
    <property type="entry name" value="MIP11318P"/>
    <property type="match status" value="1"/>
</dbReference>
<dbReference type="InParanoid" id="A0A6J0BV00"/>
<dbReference type="GeneID" id="107223024"/>